<dbReference type="FunFam" id="1.10.287.130:FF:000001">
    <property type="entry name" value="Two-component sensor histidine kinase"/>
    <property type="match status" value="1"/>
</dbReference>
<evidence type="ECO:0000256" key="6">
    <source>
        <dbReference type="ARBA" id="ARBA00023012"/>
    </source>
</evidence>
<dbReference type="Gene3D" id="1.10.287.130">
    <property type="match status" value="1"/>
</dbReference>
<dbReference type="CDD" id="cd00082">
    <property type="entry name" value="HisKA"/>
    <property type="match status" value="1"/>
</dbReference>
<feature type="non-terminal residue" evidence="9">
    <location>
        <position position="1"/>
    </location>
</feature>
<dbReference type="Pfam" id="PF00512">
    <property type="entry name" value="HisKA"/>
    <property type="match status" value="1"/>
</dbReference>
<dbReference type="AlphaFoldDB" id="X1VC60"/>
<dbReference type="InterPro" id="IPR003661">
    <property type="entry name" value="HisK_dim/P_dom"/>
</dbReference>
<feature type="transmembrane region" description="Helical" evidence="7">
    <location>
        <begin position="6"/>
        <end position="27"/>
    </location>
</feature>
<dbReference type="InterPro" id="IPR005467">
    <property type="entry name" value="His_kinase_dom"/>
</dbReference>
<dbReference type="SUPFAM" id="SSF47384">
    <property type="entry name" value="Homodimeric domain of signal transducing histidine kinase"/>
    <property type="match status" value="1"/>
</dbReference>
<evidence type="ECO:0000256" key="1">
    <source>
        <dbReference type="ARBA" id="ARBA00000085"/>
    </source>
</evidence>
<evidence type="ECO:0000313" key="9">
    <source>
        <dbReference type="EMBL" id="GAJ11221.1"/>
    </source>
</evidence>
<dbReference type="CDD" id="cd00075">
    <property type="entry name" value="HATPase"/>
    <property type="match status" value="1"/>
</dbReference>
<dbReference type="PANTHER" id="PTHR43711">
    <property type="entry name" value="TWO-COMPONENT HISTIDINE KINASE"/>
    <property type="match status" value="1"/>
</dbReference>
<keyword evidence="7" id="KW-0812">Transmembrane</keyword>
<organism evidence="9">
    <name type="scientific">marine sediment metagenome</name>
    <dbReference type="NCBI Taxonomy" id="412755"/>
    <lineage>
        <taxon>unclassified sequences</taxon>
        <taxon>metagenomes</taxon>
        <taxon>ecological metagenomes</taxon>
    </lineage>
</organism>
<feature type="domain" description="Histidine kinase" evidence="8">
    <location>
        <begin position="42"/>
        <end position="211"/>
    </location>
</feature>
<dbReference type="InterPro" id="IPR036890">
    <property type="entry name" value="HATPase_C_sf"/>
</dbReference>
<dbReference type="Pfam" id="PF02518">
    <property type="entry name" value="HATPase_c"/>
    <property type="match status" value="1"/>
</dbReference>
<dbReference type="Gene3D" id="3.30.565.10">
    <property type="entry name" value="Histidine kinase-like ATPase, C-terminal domain"/>
    <property type="match status" value="1"/>
</dbReference>
<comment type="caution">
    <text evidence="9">The sequence shown here is derived from an EMBL/GenBank/DDBJ whole genome shotgun (WGS) entry which is preliminary data.</text>
</comment>
<dbReference type="InterPro" id="IPR036097">
    <property type="entry name" value="HisK_dim/P_sf"/>
</dbReference>
<dbReference type="SMART" id="SM00387">
    <property type="entry name" value="HATPase_c"/>
    <property type="match status" value="1"/>
</dbReference>
<reference evidence="9" key="1">
    <citation type="journal article" date="2014" name="Front. Microbiol.">
        <title>High frequency of phylogenetically diverse reductive dehalogenase-homologous genes in deep subseafloor sedimentary metagenomes.</title>
        <authorList>
            <person name="Kawai M."/>
            <person name="Futagami T."/>
            <person name="Toyoda A."/>
            <person name="Takaki Y."/>
            <person name="Nishi S."/>
            <person name="Hori S."/>
            <person name="Arai W."/>
            <person name="Tsubouchi T."/>
            <person name="Morono Y."/>
            <person name="Uchiyama I."/>
            <person name="Ito T."/>
            <person name="Fujiyama A."/>
            <person name="Inagaki F."/>
            <person name="Takami H."/>
        </authorList>
    </citation>
    <scope>NUCLEOTIDE SEQUENCE</scope>
    <source>
        <strain evidence="9">Expedition CK06-06</strain>
    </source>
</reference>
<dbReference type="EC" id="2.7.13.3" evidence="2"/>
<evidence type="ECO:0000256" key="7">
    <source>
        <dbReference type="SAM" id="Phobius"/>
    </source>
</evidence>
<dbReference type="GO" id="GO:0000155">
    <property type="term" value="F:phosphorelay sensor kinase activity"/>
    <property type="evidence" value="ECO:0007669"/>
    <property type="project" value="InterPro"/>
</dbReference>
<comment type="catalytic activity">
    <reaction evidence="1">
        <text>ATP + protein L-histidine = ADP + protein N-phospho-L-histidine.</text>
        <dbReference type="EC" id="2.7.13.3"/>
    </reaction>
</comment>
<gene>
    <name evidence="9" type="ORF">S12H4_49322</name>
</gene>
<evidence type="ECO:0000256" key="5">
    <source>
        <dbReference type="ARBA" id="ARBA00022777"/>
    </source>
</evidence>
<dbReference type="InterPro" id="IPR050736">
    <property type="entry name" value="Sensor_HK_Regulatory"/>
</dbReference>
<proteinExistence type="predicted"/>
<keyword evidence="3" id="KW-0597">Phosphoprotein</keyword>
<dbReference type="PROSITE" id="PS50109">
    <property type="entry name" value="HIS_KIN"/>
    <property type="match status" value="1"/>
</dbReference>
<keyword evidence="7" id="KW-1133">Transmembrane helix</keyword>
<dbReference type="SMART" id="SM00388">
    <property type="entry name" value="HisKA"/>
    <property type="match status" value="1"/>
</dbReference>
<dbReference type="PANTHER" id="PTHR43711:SF31">
    <property type="entry name" value="HISTIDINE KINASE"/>
    <property type="match status" value="1"/>
</dbReference>
<sequence length="238" mass="27288">KSFYFWTILTLLLILSFGVVLIVRTVAHEMEVLRIKSDFVSSVSHEFKTPLTSIKALTERLLEGKVKDQAKMNQYFSVISQDTNKLTHLVGNILDFAKIEEGKKEYDFEETDMIEWLDQTVENFKKENLQREITIRTRIPDDVPHLIIDKNAMTMAVSNLLDNAIKSSTEKNEIDVIVVKDENNILIKVKDYGIGIPHDELNKVFEKFYQGSNATSCFDLPPSVDIVKMCCFLSSTDE</sequence>
<evidence type="ECO:0000256" key="2">
    <source>
        <dbReference type="ARBA" id="ARBA00012438"/>
    </source>
</evidence>
<accession>X1VC60</accession>
<keyword evidence="4" id="KW-0808">Transferase</keyword>
<name>X1VC60_9ZZZZ</name>
<evidence type="ECO:0000256" key="3">
    <source>
        <dbReference type="ARBA" id="ARBA00022553"/>
    </source>
</evidence>
<dbReference type="EMBL" id="BARW01030926">
    <property type="protein sequence ID" value="GAJ11221.1"/>
    <property type="molecule type" value="Genomic_DNA"/>
</dbReference>
<dbReference type="SUPFAM" id="SSF55874">
    <property type="entry name" value="ATPase domain of HSP90 chaperone/DNA topoisomerase II/histidine kinase"/>
    <property type="match status" value="1"/>
</dbReference>
<keyword evidence="6" id="KW-0902">Two-component regulatory system</keyword>
<evidence type="ECO:0000259" key="8">
    <source>
        <dbReference type="PROSITE" id="PS50109"/>
    </source>
</evidence>
<keyword evidence="7" id="KW-0472">Membrane</keyword>
<keyword evidence="5" id="KW-0418">Kinase</keyword>
<dbReference type="InterPro" id="IPR003594">
    <property type="entry name" value="HATPase_dom"/>
</dbReference>
<protein>
    <recommendedName>
        <fullName evidence="2">histidine kinase</fullName>
        <ecNumber evidence="2">2.7.13.3</ecNumber>
    </recommendedName>
</protein>
<evidence type="ECO:0000256" key="4">
    <source>
        <dbReference type="ARBA" id="ARBA00022679"/>
    </source>
</evidence>